<evidence type="ECO:0000256" key="4">
    <source>
        <dbReference type="SAM" id="MobiDB-lite"/>
    </source>
</evidence>
<dbReference type="InterPro" id="IPR055170">
    <property type="entry name" value="GFO_IDH_MocA-like_dom"/>
</dbReference>
<accession>A0A225CJI2</accession>
<name>A0A225CJI2_9MICO</name>
<evidence type="ECO:0000259" key="5">
    <source>
        <dbReference type="Pfam" id="PF01408"/>
    </source>
</evidence>
<comment type="caution">
    <text evidence="7">The sequence shown here is derived from an EMBL/GenBank/DDBJ whole genome shotgun (WGS) entry which is preliminary data.</text>
</comment>
<protein>
    <submittedName>
        <fullName evidence="7">Oxidoreductase</fullName>
    </submittedName>
</protein>
<dbReference type="GO" id="GO:0016491">
    <property type="term" value="F:oxidoreductase activity"/>
    <property type="evidence" value="ECO:0007669"/>
    <property type="project" value="UniProtKB-KW"/>
</dbReference>
<dbReference type="PANTHER" id="PTHR22604:SF105">
    <property type="entry name" value="TRANS-1,2-DIHYDROBENZENE-1,2-DIOL DEHYDROGENASE"/>
    <property type="match status" value="1"/>
</dbReference>
<dbReference type="PANTHER" id="PTHR22604">
    <property type="entry name" value="OXIDOREDUCTASES"/>
    <property type="match status" value="1"/>
</dbReference>
<evidence type="ECO:0000256" key="3">
    <source>
        <dbReference type="ARBA" id="ARBA00023027"/>
    </source>
</evidence>
<feature type="domain" description="Gfo/Idh/MocA-like oxidoreductase N-terminal" evidence="5">
    <location>
        <begin position="33"/>
        <end position="147"/>
    </location>
</feature>
<dbReference type="EMBL" id="MZMQ01000001">
    <property type="protein sequence ID" value="OQJ62556.1"/>
    <property type="molecule type" value="Genomic_DNA"/>
</dbReference>
<evidence type="ECO:0000313" key="7">
    <source>
        <dbReference type="EMBL" id="OQJ62556.1"/>
    </source>
</evidence>
<evidence type="ECO:0000313" key="8">
    <source>
        <dbReference type="Proteomes" id="UP000215316"/>
    </source>
</evidence>
<dbReference type="InterPro" id="IPR036291">
    <property type="entry name" value="NAD(P)-bd_dom_sf"/>
</dbReference>
<feature type="domain" description="GFO/IDH/MocA-like oxidoreductase" evidence="6">
    <location>
        <begin position="159"/>
        <end position="274"/>
    </location>
</feature>
<dbReference type="RefSeq" id="WP_094127163.1">
    <property type="nucleotide sequence ID" value="NZ_CP040788.1"/>
</dbReference>
<evidence type="ECO:0000256" key="2">
    <source>
        <dbReference type="ARBA" id="ARBA00023002"/>
    </source>
</evidence>
<comment type="similarity">
    <text evidence="1">Belongs to the Gfo/Idh/MocA family.</text>
</comment>
<keyword evidence="2" id="KW-0560">Oxidoreductase</keyword>
<proteinExistence type="inferred from homology"/>
<feature type="region of interest" description="Disordered" evidence="4">
    <location>
        <begin position="1"/>
        <end position="31"/>
    </location>
</feature>
<dbReference type="Proteomes" id="UP000215316">
    <property type="component" value="Unassembled WGS sequence"/>
</dbReference>
<dbReference type="SUPFAM" id="SSF51735">
    <property type="entry name" value="NAD(P)-binding Rossmann-fold domains"/>
    <property type="match status" value="1"/>
</dbReference>
<feature type="compositionally biased region" description="Pro residues" evidence="4">
    <location>
        <begin position="1"/>
        <end position="12"/>
    </location>
</feature>
<dbReference type="OrthoDB" id="9815825at2"/>
<evidence type="ECO:0000259" key="6">
    <source>
        <dbReference type="Pfam" id="PF22725"/>
    </source>
</evidence>
<sequence length="349" mass="36105">MSTTMPPSPAPTPAGDGHGDRDGTPDHAARPTRWGVVGAAGIARSVVPDMLLVPGIEVVAVHSRTRASSEELAAACGIARIHDTLEALLADDEVDAVYVATPHTLHRAQAEAALRAGKHVVCEKPTTTTAADTCALVDLARTEGLLLLEALWMAFSPGYLAVRAGLDAGRIGDPRAIAVSFGFVTEEGEGRLWDPEVGGGTLLDMGVYPLAFAHGLFGAPSSVAAVGTVLPSGVDTEVAILLGWPDGRQATLACSLVAALPLGATVSGTAGRIEVDPLFLASSGLTIVPADGDPERQEHEIEGRGYVPMFRAAQEAIRAGRVECAEMPHAESIALAELMDGILERIGAR</sequence>
<dbReference type="SUPFAM" id="SSF55347">
    <property type="entry name" value="Glyceraldehyde-3-phosphate dehydrogenase-like, C-terminal domain"/>
    <property type="match status" value="1"/>
</dbReference>
<evidence type="ECO:0000256" key="1">
    <source>
        <dbReference type="ARBA" id="ARBA00010928"/>
    </source>
</evidence>
<dbReference type="InterPro" id="IPR050984">
    <property type="entry name" value="Gfo/Idh/MocA_domain"/>
</dbReference>
<keyword evidence="3" id="KW-0520">NAD</keyword>
<dbReference type="Gene3D" id="3.40.50.720">
    <property type="entry name" value="NAD(P)-binding Rossmann-like Domain"/>
    <property type="match status" value="1"/>
</dbReference>
<dbReference type="GO" id="GO:0000166">
    <property type="term" value="F:nucleotide binding"/>
    <property type="evidence" value="ECO:0007669"/>
    <property type="project" value="InterPro"/>
</dbReference>
<organism evidence="7 8">
    <name type="scientific">Clavibacter tessellarius</name>
    <dbReference type="NCBI Taxonomy" id="31965"/>
    <lineage>
        <taxon>Bacteria</taxon>
        <taxon>Bacillati</taxon>
        <taxon>Actinomycetota</taxon>
        <taxon>Actinomycetes</taxon>
        <taxon>Micrococcales</taxon>
        <taxon>Microbacteriaceae</taxon>
        <taxon>Clavibacter</taxon>
    </lineage>
</organism>
<dbReference type="AlphaFoldDB" id="A0A225CJI2"/>
<dbReference type="InterPro" id="IPR000683">
    <property type="entry name" value="Gfo/Idh/MocA-like_OxRdtase_N"/>
</dbReference>
<dbReference type="Pfam" id="PF22725">
    <property type="entry name" value="GFO_IDH_MocA_C3"/>
    <property type="match status" value="1"/>
</dbReference>
<dbReference type="Pfam" id="PF01408">
    <property type="entry name" value="GFO_IDH_MocA"/>
    <property type="match status" value="1"/>
</dbReference>
<reference evidence="7" key="1">
    <citation type="submission" date="2017-08" db="EMBL/GenBank/DDBJ databases">
        <title>Genomes of multiple Clavibacter strains from different subspecies.</title>
        <authorList>
            <person name="Yuan X.-K."/>
            <person name="Li X.-S."/>
            <person name="Nie J."/>
            <person name="De Boer S.H."/>
        </authorList>
    </citation>
    <scope>NUCLEOTIDE SEQUENCE [LARGE SCALE GENOMIC DNA]</scope>
    <source>
        <strain evidence="7">ATCC 33566</strain>
    </source>
</reference>
<keyword evidence="8" id="KW-1185">Reference proteome</keyword>
<feature type="compositionally biased region" description="Basic and acidic residues" evidence="4">
    <location>
        <begin position="17"/>
        <end position="29"/>
    </location>
</feature>
<dbReference type="Gene3D" id="3.30.360.10">
    <property type="entry name" value="Dihydrodipicolinate Reductase, domain 2"/>
    <property type="match status" value="1"/>
</dbReference>
<gene>
    <name evidence="7" type="ORF">B5P24_05830</name>
</gene>